<name>A0A3N1H150_9PSEU</name>
<dbReference type="RefSeq" id="WP_170184989.1">
    <property type="nucleotide sequence ID" value="NZ_RJKM01000001.1"/>
</dbReference>
<accession>A0A3N1H150</accession>
<gene>
    <name evidence="2" type="ORF">EDD40_1530</name>
</gene>
<keyword evidence="1" id="KW-1133">Transmembrane helix</keyword>
<keyword evidence="3" id="KW-1185">Reference proteome</keyword>
<feature type="transmembrane region" description="Helical" evidence="1">
    <location>
        <begin position="12"/>
        <end position="34"/>
    </location>
</feature>
<keyword evidence="1" id="KW-0812">Transmembrane</keyword>
<evidence type="ECO:0000313" key="2">
    <source>
        <dbReference type="EMBL" id="ROP36265.1"/>
    </source>
</evidence>
<reference evidence="2 3" key="1">
    <citation type="submission" date="2018-11" db="EMBL/GenBank/DDBJ databases">
        <title>Sequencing the genomes of 1000 actinobacteria strains.</title>
        <authorList>
            <person name="Klenk H.-P."/>
        </authorList>
    </citation>
    <scope>NUCLEOTIDE SEQUENCE [LARGE SCALE GENOMIC DNA]</scope>
    <source>
        <strain evidence="2 3">DSM 44231</strain>
    </source>
</reference>
<comment type="caution">
    <text evidence="2">The sequence shown here is derived from an EMBL/GenBank/DDBJ whole genome shotgun (WGS) entry which is preliminary data.</text>
</comment>
<evidence type="ECO:0000313" key="3">
    <source>
        <dbReference type="Proteomes" id="UP000268727"/>
    </source>
</evidence>
<protein>
    <submittedName>
        <fullName evidence="2">Uncharacterized protein</fullName>
    </submittedName>
</protein>
<dbReference type="AlphaFoldDB" id="A0A3N1H150"/>
<proteinExistence type="predicted"/>
<evidence type="ECO:0000256" key="1">
    <source>
        <dbReference type="SAM" id="Phobius"/>
    </source>
</evidence>
<keyword evidence="1" id="KW-0472">Membrane</keyword>
<dbReference type="Proteomes" id="UP000268727">
    <property type="component" value="Unassembled WGS sequence"/>
</dbReference>
<dbReference type="EMBL" id="RJKM01000001">
    <property type="protein sequence ID" value="ROP36265.1"/>
    <property type="molecule type" value="Genomic_DNA"/>
</dbReference>
<organism evidence="2 3">
    <name type="scientific">Saccharothrix texasensis</name>
    <dbReference type="NCBI Taxonomy" id="103734"/>
    <lineage>
        <taxon>Bacteria</taxon>
        <taxon>Bacillati</taxon>
        <taxon>Actinomycetota</taxon>
        <taxon>Actinomycetes</taxon>
        <taxon>Pseudonocardiales</taxon>
        <taxon>Pseudonocardiaceae</taxon>
        <taxon>Saccharothrix</taxon>
    </lineage>
</organism>
<sequence>MNRGVQVEQLAVAGVVVIALVVVLAVVGMAVSALRGRRLHTRPDPRAPFERP</sequence>